<proteinExistence type="predicted"/>
<dbReference type="STRING" id="419481.SAMN05216233_13221"/>
<keyword evidence="4" id="KW-1185">Reference proteome</keyword>
<dbReference type="InterPro" id="IPR000868">
    <property type="entry name" value="Isochorismatase-like_dom"/>
</dbReference>
<dbReference type="EMBL" id="FMUX01000032">
    <property type="protein sequence ID" value="SCY88405.1"/>
    <property type="molecule type" value="Genomic_DNA"/>
</dbReference>
<sequence length="181" mass="19556">MKSALVVIDVQKGLFEPEPAPFDADLVISRINTLSSRGRKAGVPVIFVQHETADGALSHGTPVWELDPRLQVAPGDHLIRKTTPDSFLRTRLTELLTKLEATHLILCGYATEFCVDTTARRAAGLKYHVTLAADAHTTHDKAHAPADAIRAHHNATLPAIGSYGVPIDAILSRDIVFNEGA</sequence>
<reference evidence="3 4" key="1">
    <citation type="submission" date="2016-10" db="EMBL/GenBank/DDBJ databases">
        <authorList>
            <person name="de Groot N.N."/>
        </authorList>
    </citation>
    <scope>NUCLEOTIDE SEQUENCE [LARGE SCALE GENOMIC DNA]</scope>
    <source>
        <strain evidence="3 4">AA1</strain>
    </source>
</reference>
<feature type="domain" description="Isochorismatase-like" evidence="2">
    <location>
        <begin position="3"/>
        <end position="144"/>
    </location>
</feature>
<keyword evidence="1" id="KW-0378">Hydrolase</keyword>
<evidence type="ECO:0000256" key="1">
    <source>
        <dbReference type="ARBA" id="ARBA00022801"/>
    </source>
</evidence>
<dbReference type="SUPFAM" id="SSF52499">
    <property type="entry name" value="Isochorismatase-like hydrolases"/>
    <property type="match status" value="1"/>
</dbReference>
<dbReference type="Pfam" id="PF00857">
    <property type="entry name" value="Isochorismatase"/>
    <property type="match status" value="1"/>
</dbReference>
<dbReference type="OrthoDB" id="9791276at2"/>
<dbReference type="InterPro" id="IPR050272">
    <property type="entry name" value="Isochorismatase-like_hydrls"/>
</dbReference>
<evidence type="ECO:0000313" key="3">
    <source>
        <dbReference type="EMBL" id="SCY88405.1"/>
    </source>
</evidence>
<dbReference type="RefSeq" id="WP_092215630.1">
    <property type="nucleotide sequence ID" value="NZ_FMUX01000032.1"/>
</dbReference>
<dbReference type="Proteomes" id="UP000198870">
    <property type="component" value="Unassembled WGS sequence"/>
</dbReference>
<dbReference type="CDD" id="cd01014">
    <property type="entry name" value="nicotinamidase_related"/>
    <property type="match status" value="1"/>
</dbReference>
<organism evidence="3 4">
    <name type="scientific">Desulfoluna spongiiphila</name>
    <dbReference type="NCBI Taxonomy" id="419481"/>
    <lineage>
        <taxon>Bacteria</taxon>
        <taxon>Pseudomonadati</taxon>
        <taxon>Thermodesulfobacteriota</taxon>
        <taxon>Desulfobacteria</taxon>
        <taxon>Desulfobacterales</taxon>
        <taxon>Desulfolunaceae</taxon>
        <taxon>Desulfoluna</taxon>
    </lineage>
</organism>
<dbReference type="Gene3D" id="3.40.50.850">
    <property type="entry name" value="Isochorismatase-like"/>
    <property type="match status" value="1"/>
</dbReference>
<gene>
    <name evidence="3" type="ORF">SAMN05216233_13221</name>
</gene>
<dbReference type="GO" id="GO:0016787">
    <property type="term" value="F:hydrolase activity"/>
    <property type="evidence" value="ECO:0007669"/>
    <property type="project" value="UniProtKB-KW"/>
</dbReference>
<evidence type="ECO:0000259" key="2">
    <source>
        <dbReference type="Pfam" id="PF00857"/>
    </source>
</evidence>
<dbReference type="PANTHER" id="PTHR43540">
    <property type="entry name" value="PEROXYUREIDOACRYLATE/UREIDOACRYLATE AMIDOHYDROLASE-RELATED"/>
    <property type="match status" value="1"/>
</dbReference>
<name>A0A1G5JJ59_9BACT</name>
<dbReference type="InterPro" id="IPR036380">
    <property type="entry name" value="Isochorismatase-like_sf"/>
</dbReference>
<dbReference type="AlphaFoldDB" id="A0A1G5JJ59"/>
<accession>A0A1G5JJ59</accession>
<protein>
    <submittedName>
        <fullName evidence="3">Nicotinamidase-related amidase</fullName>
    </submittedName>
</protein>
<dbReference type="PANTHER" id="PTHR43540:SF6">
    <property type="entry name" value="ISOCHORISMATASE-LIKE DOMAIN-CONTAINING PROTEIN"/>
    <property type="match status" value="1"/>
</dbReference>
<evidence type="ECO:0000313" key="4">
    <source>
        <dbReference type="Proteomes" id="UP000198870"/>
    </source>
</evidence>